<proteinExistence type="predicted"/>
<dbReference type="GO" id="GO:0016706">
    <property type="term" value="F:2-oxoglutarate-dependent dioxygenase activity"/>
    <property type="evidence" value="ECO:0007669"/>
    <property type="project" value="UniProtKB-ARBA"/>
</dbReference>
<dbReference type="InterPro" id="IPR008775">
    <property type="entry name" value="Phytyl_CoA_dOase-like"/>
</dbReference>
<dbReference type="Pfam" id="PF05721">
    <property type="entry name" value="PhyH"/>
    <property type="match status" value="1"/>
</dbReference>
<evidence type="ECO:0000313" key="3">
    <source>
        <dbReference type="Proteomes" id="UP000246050"/>
    </source>
</evidence>
<dbReference type="Proteomes" id="UP000246050">
    <property type="component" value="Unassembled WGS sequence"/>
</dbReference>
<keyword evidence="2" id="KW-0223">Dioxygenase</keyword>
<comment type="caution">
    <text evidence="2">The sequence shown here is derived from an EMBL/GenBank/DDBJ whole genome shotgun (WGS) entry which is preliminary data.</text>
</comment>
<dbReference type="Gene3D" id="2.60.120.620">
    <property type="entry name" value="q2cbj1_9rhob like domain"/>
    <property type="match status" value="1"/>
</dbReference>
<sequence>MLSDKQIEFYRENGYLLVPGVFSRHEAAAYREESHRMFGRLAGDAAEDRTWGSARELAGGRKTTIQGQHDVQFLAAAFTRLIVDERLTGPAAQLIGGQNVQLHHTKVFIKPPEQGSPFPMHQDHPYFPHHKHTVLAAIIHFDDAPEEKGCVRVVPGSHRLGPLAHDTTGSLHLPPDEYPIESALPCPATAGDVLYFSYLTVHGSGVNTSDEARTTLLVQMRDPEDPPANDAHRSPGQGTMLRGIDPTVARR</sequence>
<evidence type="ECO:0000256" key="1">
    <source>
        <dbReference type="SAM" id="MobiDB-lite"/>
    </source>
</evidence>
<protein>
    <submittedName>
        <fullName evidence="2">Phytanoyl-CoA dioxygenase family protein</fullName>
    </submittedName>
</protein>
<accession>A0A317D1B4</accession>
<dbReference type="OrthoDB" id="9796766at2"/>
<reference evidence="2 3" key="1">
    <citation type="submission" date="2018-05" db="EMBL/GenBank/DDBJ databases">
        <title>Micromonosporas from Atacama Desert.</title>
        <authorList>
            <person name="Carro L."/>
            <person name="Golinska P."/>
            <person name="Klenk H.-P."/>
            <person name="Goodfellow M."/>
        </authorList>
    </citation>
    <scope>NUCLEOTIDE SEQUENCE [LARGE SCALE GENOMIC DNA]</scope>
    <source>
        <strain evidence="2 3">4G51</strain>
    </source>
</reference>
<dbReference type="EMBL" id="QGKS01000450">
    <property type="protein sequence ID" value="PWR07990.1"/>
    <property type="molecule type" value="Genomic_DNA"/>
</dbReference>
<dbReference type="GO" id="GO:0005506">
    <property type="term" value="F:iron ion binding"/>
    <property type="evidence" value="ECO:0007669"/>
    <property type="project" value="UniProtKB-ARBA"/>
</dbReference>
<dbReference type="PANTHER" id="PTHR20883">
    <property type="entry name" value="PHYTANOYL-COA DIOXYGENASE DOMAIN CONTAINING 1"/>
    <property type="match status" value="1"/>
</dbReference>
<dbReference type="RefSeq" id="WP_109805416.1">
    <property type="nucleotide sequence ID" value="NZ_QGKS01000450.1"/>
</dbReference>
<dbReference type="AlphaFoldDB" id="A0A317D1B4"/>
<evidence type="ECO:0000313" key="2">
    <source>
        <dbReference type="EMBL" id="PWR07990.1"/>
    </source>
</evidence>
<organism evidence="2 3">
    <name type="scientific">Micromonospora sicca</name>
    <dbReference type="NCBI Taxonomy" id="2202420"/>
    <lineage>
        <taxon>Bacteria</taxon>
        <taxon>Bacillati</taxon>
        <taxon>Actinomycetota</taxon>
        <taxon>Actinomycetes</taxon>
        <taxon>Micromonosporales</taxon>
        <taxon>Micromonosporaceae</taxon>
        <taxon>Micromonospora</taxon>
    </lineage>
</organism>
<dbReference type="PANTHER" id="PTHR20883:SF48">
    <property type="entry name" value="ECTOINE DIOXYGENASE"/>
    <property type="match status" value="1"/>
</dbReference>
<name>A0A317D1B4_9ACTN</name>
<keyword evidence="2" id="KW-0560">Oxidoreductase</keyword>
<dbReference type="SUPFAM" id="SSF51197">
    <property type="entry name" value="Clavaminate synthase-like"/>
    <property type="match status" value="1"/>
</dbReference>
<feature type="region of interest" description="Disordered" evidence="1">
    <location>
        <begin position="221"/>
        <end position="251"/>
    </location>
</feature>
<gene>
    <name evidence="2" type="ORF">DKT69_33475</name>
</gene>